<gene>
    <name evidence="1" type="ordered locus">VIT_12s0034g02120</name>
</gene>
<dbReference type="InParanoid" id="D7SZV5"/>
<keyword evidence="2" id="KW-1185">Reference proteome</keyword>
<organism evidence="1 2">
    <name type="scientific">Vitis vinifera</name>
    <name type="common">Grape</name>
    <dbReference type="NCBI Taxonomy" id="29760"/>
    <lineage>
        <taxon>Eukaryota</taxon>
        <taxon>Viridiplantae</taxon>
        <taxon>Streptophyta</taxon>
        <taxon>Embryophyta</taxon>
        <taxon>Tracheophyta</taxon>
        <taxon>Spermatophyta</taxon>
        <taxon>Magnoliopsida</taxon>
        <taxon>eudicotyledons</taxon>
        <taxon>Gunneridae</taxon>
        <taxon>Pentapetalae</taxon>
        <taxon>rosids</taxon>
        <taxon>Vitales</taxon>
        <taxon>Vitaceae</taxon>
        <taxon>Viteae</taxon>
        <taxon>Vitis</taxon>
    </lineage>
</organism>
<dbReference type="EMBL" id="FN595497">
    <property type="protein sequence ID" value="CBI23784.3"/>
    <property type="molecule type" value="Genomic_DNA"/>
</dbReference>
<accession>D7SZV5</accession>
<evidence type="ECO:0000313" key="1">
    <source>
        <dbReference type="EMBL" id="CBI23784.3"/>
    </source>
</evidence>
<reference evidence="2" key="1">
    <citation type="journal article" date="2007" name="Nature">
        <title>The grapevine genome sequence suggests ancestral hexaploidization in major angiosperm phyla.</title>
        <authorList>
            <consortium name="The French-Italian Public Consortium for Grapevine Genome Characterization."/>
            <person name="Jaillon O."/>
            <person name="Aury J.-M."/>
            <person name="Noel B."/>
            <person name="Policriti A."/>
            <person name="Clepet C."/>
            <person name="Casagrande A."/>
            <person name="Choisne N."/>
            <person name="Aubourg S."/>
            <person name="Vitulo N."/>
            <person name="Jubin C."/>
            <person name="Vezzi A."/>
            <person name="Legeai F."/>
            <person name="Hugueney P."/>
            <person name="Dasilva C."/>
            <person name="Horner D."/>
            <person name="Mica E."/>
            <person name="Jublot D."/>
            <person name="Poulain J."/>
            <person name="Bruyere C."/>
            <person name="Billault A."/>
            <person name="Segurens B."/>
            <person name="Gouyvenoux M."/>
            <person name="Ugarte E."/>
            <person name="Cattonaro F."/>
            <person name="Anthouard V."/>
            <person name="Vico V."/>
            <person name="Del Fabbro C."/>
            <person name="Alaux M."/>
            <person name="Di Gaspero G."/>
            <person name="Dumas V."/>
            <person name="Felice N."/>
            <person name="Paillard S."/>
            <person name="Juman I."/>
            <person name="Moroldo M."/>
            <person name="Scalabrin S."/>
            <person name="Canaguier A."/>
            <person name="Le Clainche I."/>
            <person name="Malacrida G."/>
            <person name="Durand E."/>
            <person name="Pesole G."/>
            <person name="Laucou V."/>
            <person name="Chatelet P."/>
            <person name="Merdinoglu D."/>
            <person name="Delledonne M."/>
            <person name="Pezzotti M."/>
            <person name="Lecharny A."/>
            <person name="Scarpelli C."/>
            <person name="Artiguenave F."/>
            <person name="Pe M.E."/>
            <person name="Valle G."/>
            <person name="Morgante M."/>
            <person name="Caboche M."/>
            <person name="Adam-Blondon A.-F."/>
            <person name="Weissenbach J."/>
            <person name="Quetier F."/>
            <person name="Wincker P."/>
        </authorList>
    </citation>
    <scope>NUCLEOTIDE SEQUENCE [LARGE SCALE GENOMIC DNA]</scope>
    <source>
        <strain evidence="2">cv. Pinot noir / PN40024</strain>
    </source>
</reference>
<proteinExistence type="predicted"/>
<dbReference type="Proteomes" id="UP000009183">
    <property type="component" value="Chromosome 12"/>
</dbReference>
<protein>
    <submittedName>
        <fullName evidence="1">Uncharacterized protein</fullName>
    </submittedName>
</protein>
<dbReference type="HOGENOM" id="CLU_2745226_0_0_1"/>
<name>D7SZV5_VITVI</name>
<dbReference type="PaxDb" id="29760-VIT_12s0034g02120.t01"/>
<sequence length="71" mass="7803">MKGKFSVPLPPVEEPSEDELGISAEASCCEWSCAFISFACLSFSIELNKLMKKPFGISSLVPRLIDIKHLS</sequence>
<dbReference type="AlphaFoldDB" id="D7SZV5"/>
<evidence type="ECO:0000313" key="2">
    <source>
        <dbReference type="Proteomes" id="UP000009183"/>
    </source>
</evidence>